<gene>
    <name evidence="2" type="ORF">PR048_010485</name>
</gene>
<dbReference type="EMBL" id="JARBHB010000003">
    <property type="protein sequence ID" value="KAJ8890976.1"/>
    <property type="molecule type" value="Genomic_DNA"/>
</dbReference>
<sequence>MKGLFRVKRMPFGINNAPAVFQRLVASLLAGIPGVVVLLDDILITGGKEDQCWLWVHRVQGRIDEAGLRLKKDKYVFAAMVLGDHPTAEKVKVIHEAPAPTNKKELQLFLGLLNFYERFLCNKASIVQPLHGLLDHRKEWEWL</sequence>
<dbReference type="InterPro" id="IPR000477">
    <property type="entry name" value="RT_dom"/>
</dbReference>
<feature type="domain" description="Reverse transcriptase" evidence="1">
    <location>
        <begin position="3"/>
        <end position="87"/>
    </location>
</feature>
<dbReference type="InterPro" id="IPR043502">
    <property type="entry name" value="DNA/RNA_pol_sf"/>
</dbReference>
<dbReference type="Gene3D" id="3.10.10.10">
    <property type="entry name" value="HIV Type 1 Reverse Transcriptase, subunit A, domain 1"/>
    <property type="match status" value="1"/>
</dbReference>
<dbReference type="SUPFAM" id="SSF56672">
    <property type="entry name" value="DNA/RNA polymerases"/>
    <property type="match status" value="1"/>
</dbReference>
<evidence type="ECO:0000313" key="3">
    <source>
        <dbReference type="Proteomes" id="UP001159363"/>
    </source>
</evidence>
<dbReference type="PANTHER" id="PTHR37984:SF12">
    <property type="entry name" value="RIBONUCLEASE H"/>
    <property type="match status" value="1"/>
</dbReference>
<name>A0ABQ9I3Q0_9NEOP</name>
<dbReference type="InterPro" id="IPR050951">
    <property type="entry name" value="Retrovirus_Pol_polyprotein"/>
</dbReference>
<keyword evidence="3" id="KW-1185">Reference proteome</keyword>
<accession>A0ABQ9I3Q0</accession>
<dbReference type="InterPro" id="IPR043128">
    <property type="entry name" value="Rev_trsase/Diguanyl_cyclase"/>
</dbReference>
<comment type="caution">
    <text evidence="2">The sequence shown here is derived from an EMBL/GenBank/DDBJ whole genome shotgun (WGS) entry which is preliminary data.</text>
</comment>
<reference evidence="2 3" key="1">
    <citation type="submission" date="2023-02" db="EMBL/GenBank/DDBJ databases">
        <title>LHISI_Scaffold_Assembly.</title>
        <authorList>
            <person name="Stuart O.P."/>
            <person name="Cleave R."/>
            <person name="Magrath M.J.L."/>
            <person name="Mikheyev A.S."/>
        </authorList>
    </citation>
    <scope>NUCLEOTIDE SEQUENCE [LARGE SCALE GENOMIC DNA]</scope>
    <source>
        <strain evidence="2">Daus_M_001</strain>
        <tissue evidence="2">Leg muscle</tissue>
    </source>
</reference>
<dbReference type="PANTHER" id="PTHR37984">
    <property type="entry name" value="PROTEIN CBG26694"/>
    <property type="match status" value="1"/>
</dbReference>
<organism evidence="2 3">
    <name type="scientific">Dryococelus australis</name>
    <dbReference type="NCBI Taxonomy" id="614101"/>
    <lineage>
        <taxon>Eukaryota</taxon>
        <taxon>Metazoa</taxon>
        <taxon>Ecdysozoa</taxon>
        <taxon>Arthropoda</taxon>
        <taxon>Hexapoda</taxon>
        <taxon>Insecta</taxon>
        <taxon>Pterygota</taxon>
        <taxon>Neoptera</taxon>
        <taxon>Polyneoptera</taxon>
        <taxon>Phasmatodea</taxon>
        <taxon>Verophasmatodea</taxon>
        <taxon>Anareolatae</taxon>
        <taxon>Phasmatidae</taxon>
        <taxon>Eurycanthinae</taxon>
        <taxon>Dryococelus</taxon>
    </lineage>
</organism>
<protein>
    <recommendedName>
        <fullName evidence="1">Reverse transcriptase domain-containing protein</fullName>
    </recommendedName>
</protein>
<proteinExistence type="predicted"/>
<dbReference type="Proteomes" id="UP001159363">
    <property type="component" value="Chromosome 3"/>
</dbReference>
<evidence type="ECO:0000259" key="1">
    <source>
        <dbReference type="Pfam" id="PF00078"/>
    </source>
</evidence>
<dbReference type="Pfam" id="PF00078">
    <property type="entry name" value="RVT_1"/>
    <property type="match status" value="1"/>
</dbReference>
<evidence type="ECO:0000313" key="2">
    <source>
        <dbReference type="EMBL" id="KAJ8890976.1"/>
    </source>
</evidence>
<dbReference type="Gene3D" id="3.30.70.270">
    <property type="match status" value="2"/>
</dbReference>